<organism evidence="1 2">
    <name type="scientific">Selenomonas ruminantium</name>
    <dbReference type="NCBI Taxonomy" id="971"/>
    <lineage>
        <taxon>Bacteria</taxon>
        <taxon>Bacillati</taxon>
        <taxon>Bacillota</taxon>
        <taxon>Negativicutes</taxon>
        <taxon>Selenomonadales</taxon>
        <taxon>Selenomonadaceae</taxon>
        <taxon>Selenomonas</taxon>
    </lineage>
</organism>
<protein>
    <submittedName>
        <fullName evidence="1">CYTH domain-containing protein</fullName>
    </submittedName>
</protein>
<name>A0A1I3HNV1_SELRU</name>
<reference evidence="1 2" key="1">
    <citation type="submission" date="2016-10" db="EMBL/GenBank/DDBJ databases">
        <authorList>
            <person name="de Groot N.N."/>
        </authorList>
    </citation>
    <scope>NUCLEOTIDE SEQUENCE [LARGE SCALE GENOMIC DNA]</scope>
    <source>
        <strain evidence="1 2">Z108</strain>
    </source>
</reference>
<dbReference type="SUPFAM" id="SSF55154">
    <property type="entry name" value="CYTH-like phosphatases"/>
    <property type="match status" value="1"/>
</dbReference>
<proteinExistence type="predicted"/>
<accession>A0A1I3HNV1</accession>
<dbReference type="EMBL" id="FOQK01000032">
    <property type="protein sequence ID" value="SFI37361.1"/>
    <property type="molecule type" value="Genomic_DNA"/>
</dbReference>
<evidence type="ECO:0000313" key="1">
    <source>
        <dbReference type="EMBL" id="SFI37361.1"/>
    </source>
</evidence>
<gene>
    <name evidence="1" type="ORF">SAMN04487861_13224</name>
</gene>
<dbReference type="InterPro" id="IPR033469">
    <property type="entry name" value="CYTH-like_dom_sf"/>
</dbReference>
<dbReference type="Proteomes" id="UP000183639">
    <property type="component" value="Unassembled WGS sequence"/>
</dbReference>
<sequence>MMVQHKAPVEIERKWMVNGWPEGLPAKLAFEQKMRQGYVSVRPTVRIREEETTWTNCTSKPLEAEYILCFKSKGKLARKEVELPIPAGKFGELEDLIDAPLIEKVRRTYELADGLRLEVNHVDGGSPSEFWYAEVEFASVEAARAFDPAAVGLGAYLVDDVTDQPGQSMGDYWESTRLHSLDK</sequence>
<dbReference type="AlphaFoldDB" id="A0A1I3HNV1"/>
<dbReference type="RefSeq" id="WP_218150126.1">
    <property type="nucleotide sequence ID" value="NZ_FOQK01000032.1"/>
</dbReference>
<evidence type="ECO:0000313" key="2">
    <source>
        <dbReference type="Proteomes" id="UP000183639"/>
    </source>
</evidence>
<dbReference type="Gene3D" id="2.40.320.10">
    <property type="entry name" value="Hypothetical Protein Pfu-838710-001"/>
    <property type="match status" value="1"/>
</dbReference>
<dbReference type="CDD" id="cd07761">
    <property type="entry name" value="CYTH-like_CthTTM-like"/>
    <property type="match status" value="1"/>
</dbReference>